<feature type="transmembrane region" description="Helical" evidence="1">
    <location>
        <begin position="25"/>
        <end position="46"/>
    </location>
</feature>
<dbReference type="EMBL" id="CALNXK010000001">
    <property type="protein sequence ID" value="CAH3032566.1"/>
    <property type="molecule type" value="Genomic_DNA"/>
</dbReference>
<name>A0ABN8MRL8_9CNID</name>
<evidence type="ECO:0000313" key="3">
    <source>
        <dbReference type="Proteomes" id="UP001159405"/>
    </source>
</evidence>
<gene>
    <name evidence="2" type="ORF">PLOB_00000025</name>
</gene>
<organism evidence="2 3">
    <name type="scientific">Porites lobata</name>
    <dbReference type="NCBI Taxonomy" id="104759"/>
    <lineage>
        <taxon>Eukaryota</taxon>
        <taxon>Metazoa</taxon>
        <taxon>Cnidaria</taxon>
        <taxon>Anthozoa</taxon>
        <taxon>Hexacorallia</taxon>
        <taxon>Scleractinia</taxon>
        <taxon>Fungiina</taxon>
        <taxon>Poritidae</taxon>
        <taxon>Porites</taxon>
    </lineage>
</organism>
<proteinExistence type="predicted"/>
<evidence type="ECO:0000256" key="1">
    <source>
        <dbReference type="SAM" id="Phobius"/>
    </source>
</evidence>
<accession>A0ABN8MRL8</accession>
<protein>
    <submittedName>
        <fullName evidence="2">Uncharacterized protein</fullName>
    </submittedName>
</protein>
<comment type="caution">
    <text evidence="2">The sequence shown here is derived from an EMBL/GenBank/DDBJ whole genome shotgun (WGS) entry which is preliminary data.</text>
</comment>
<keyword evidence="1" id="KW-1133">Transmembrane helix</keyword>
<dbReference type="Proteomes" id="UP001159405">
    <property type="component" value="Unassembled WGS sequence"/>
</dbReference>
<keyword evidence="1" id="KW-0472">Membrane</keyword>
<keyword evidence="1" id="KW-0812">Transmembrane</keyword>
<evidence type="ECO:0000313" key="2">
    <source>
        <dbReference type="EMBL" id="CAH3032566.1"/>
    </source>
</evidence>
<sequence>MGVFCAIHSRSSPQDDDQGFKVINVLIPLLVIFLLFVLIIVVFICLKKRKIKREKLLDGTEKKNYYDNKMDKARSNLKQTWKILNEVINRRVAKSLCSGSFTKNGMEISNSKQSY</sequence>
<reference evidence="2 3" key="1">
    <citation type="submission" date="2022-05" db="EMBL/GenBank/DDBJ databases">
        <authorList>
            <consortium name="Genoscope - CEA"/>
            <person name="William W."/>
        </authorList>
    </citation>
    <scope>NUCLEOTIDE SEQUENCE [LARGE SCALE GENOMIC DNA]</scope>
</reference>
<keyword evidence="3" id="KW-1185">Reference proteome</keyword>